<dbReference type="EMBL" id="QJKJ01003367">
    <property type="protein sequence ID" value="RDX98821.1"/>
    <property type="molecule type" value="Genomic_DNA"/>
</dbReference>
<name>A0A371H7Q4_MUCPR</name>
<gene>
    <name evidence="1" type="ORF">CR513_18209</name>
</gene>
<dbReference type="Proteomes" id="UP000257109">
    <property type="component" value="Unassembled WGS sequence"/>
</dbReference>
<feature type="non-terminal residue" evidence="1">
    <location>
        <position position="1"/>
    </location>
</feature>
<proteinExistence type="predicted"/>
<evidence type="ECO:0000313" key="1">
    <source>
        <dbReference type="EMBL" id="RDX98821.1"/>
    </source>
</evidence>
<protein>
    <recommendedName>
        <fullName evidence="3">Reverse transcriptase domain-containing protein</fullName>
    </recommendedName>
</protein>
<accession>A0A371H7Q4</accession>
<evidence type="ECO:0008006" key="3">
    <source>
        <dbReference type="Google" id="ProtNLM"/>
    </source>
</evidence>
<keyword evidence="2" id="KW-1185">Reference proteome</keyword>
<reference evidence="1" key="1">
    <citation type="submission" date="2018-05" db="EMBL/GenBank/DDBJ databases">
        <title>Draft genome of Mucuna pruriens seed.</title>
        <authorList>
            <person name="Nnadi N.E."/>
            <person name="Vos R."/>
            <person name="Hasami M.H."/>
            <person name="Devisetty U.K."/>
            <person name="Aguiy J.C."/>
        </authorList>
    </citation>
    <scope>NUCLEOTIDE SEQUENCE [LARGE SCALE GENOMIC DNA]</scope>
    <source>
        <strain evidence="1">JCA_2017</strain>
    </source>
</reference>
<dbReference type="AlphaFoldDB" id="A0A371H7Q4"/>
<evidence type="ECO:0000313" key="2">
    <source>
        <dbReference type="Proteomes" id="UP000257109"/>
    </source>
</evidence>
<sequence>MATLLKKYVVLHNQWAGREDALWAHRMLFCKARHLLVEIKHQLEELHLEAYDNSKIYKEKVKQFYDNMILRKEFKMGEKVLLFNSRLKLIACKLHSKWDEPFVITNVFPYDTVEIKNEATDKIFKVNGHQLKSFHDSSMMMEGDVEELSLVKPTLREVVGSPRERGSHEGERQISMMAKDEALQKEVEIETV</sequence>
<dbReference type="OrthoDB" id="1592968at2759"/>
<organism evidence="1 2">
    <name type="scientific">Mucuna pruriens</name>
    <name type="common">Velvet bean</name>
    <name type="synonym">Dolichos pruriens</name>
    <dbReference type="NCBI Taxonomy" id="157652"/>
    <lineage>
        <taxon>Eukaryota</taxon>
        <taxon>Viridiplantae</taxon>
        <taxon>Streptophyta</taxon>
        <taxon>Embryophyta</taxon>
        <taxon>Tracheophyta</taxon>
        <taxon>Spermatophyta</taxon>
        <taxon>Magnoliopsida</taxon>
        <taxon>eudicotyledons</taxon>
        <taxon>Gunneridae</taxon>
        <taxon>Pentapetalae</taxon>
        <taxon>rosids</taxon>
        <taxon>fabids</taxon>
        <taxon>Fabales</taxon>
        <taxon>Fabaceae</taxon>
        <taxon>Papilionoideae</taxon>
        <taxon>50 kb inversion clade</taxon>
        <taxon>NPAAA clade</taxon>
        <taxon>indigoferoid/millettioid clade</taxon>
        <taxon>Phaseoleae</taxon>
        <taxon>Mucuna</taxon>
    </lineage>
</organism>
<comment type="caution">
    <text evidence="1">The sequence shown here is derived from an EMBL/GenBank/DDBJ whole genome shotgun (WGS) entry which is preliminary data.</text>
</comment>